<sequence>MVEFLLFLIPSLSYVLVRRRPLGTRRAGANVGWQWGSWRTAGFAVALFPILLGLGYVGTRLVTSADLSAPGVVIAQGISLAVILRAVGEEIFFRGFLGGMLL</sequence>
<keyword evidence="1" id="KW-1133">Transmembrane helix</keyword>
<dbReference type="RefSeq" id="WP_182385988.1">
    <property type="nucleotide sequence ID" value="NZ_CP059833.1"/>
</dbReference>
<dbReference type="AlphaFoldDB" id="A0A7G5FEZ1"/>
<name>A0A7G5FEZ1_9CORY</name>
<keyword evidence="3" id="KW-1185">Reference proteome</keyword>
<evidence type="ECO:0000256" key="1">
    <source>
        <dbReference type="SAM" id="Phobius"/>
    </source>
</evidence>
<feature type="transmembrane region" description="Helical" evidence="1">
    <location>
        <begin position="69"/>
        <end position="87"/>
    </location>
</feature>
<reference evidence="2 3" key="1">
    <citation type="submission" date="2020-07" db="EMBL/GenBank/DDBJ databases">
        <title>non toxigenic Corynebacterium sp. nov from a clinical source.</title>
        <authorList>
            <person name="Bernier A.-M."/>
            <person name="Bernard K."/>
        </authorList>
    </citation>
    <scope>NUCLEOTIDE SEQUENCE [LARGE SCALE GENOMIC DNA]</scope>
    <source>
        <strain evidence="3">NML 93-0612</strain>
    </source>
</reference>
<evidence type="ECO:0000313" key="2">
    <source>
        <dbReference type="EMBL" id="QMV85182.1"/>
    </source>
</evidence>
<keyword evidence="1" id="KW-0812">Transmembrane</keyword>
<dbReference type="EMBL" id="CP059833">
    <property type="protein sequence ID" value="QMV85182.1"/>
    <property type="molecule type" value="Genomic_DNA"/>
</dbReference>
<protein>
    <recommendedName>
        <fullName evidence="4">CPBP family intramembrane metalloprotease</fullName>
    </recommendedName>
</protein>
<accession>A0A7G5FEZ1</accession>
<proteinExistence type="predicted"/>
<evidence type="ECO:0008006" key="4">
    <source>
        <dbReference type="Google" id="ProtNLM"/>
    </source>
</evidence>
<dbReference type="Proteomes" id="UP000515570">
    <property type="component" value="Chromosome"/>
</dbReference>
<gene>
    <name evidence="2" type="ORF">HW450_12830</name>
</gene>
<keyword evidence="1" id="KW-0472">Membrane</keyword>
<feature type="transmembrane region" description="Helical" evidence="1">
    <location>
        <begin position="35"/>
        <end position="57"/>
    </location>
</feature>
<organism evidence="2 3">
    <name type="scientific">Corynebacterium hindlerae</name>
    <dbReference type="NCBI Taxonomy" id="699041"/>
    <lineage>
        <taxon>Bacteria</taxon>
        <taxon>Bacillati</taxon>
        <taxon>Actinomycetota</taxon>
        <taxon>Actinomycetes</taxon>
        <taxon>Mycobacteriales</taxon>
        <taxon>Corynebacteriaceae</taxon>
        <taxon>Corynebacterium</taxon>
    </lineage>
</organism>
<evidence type="ECO:0000313" key="3">
    <source>
        <dbReference type="Proteomes" id="UP000515570"/>
    </source>
</evidence>